<dbReference type="Gene3D" id="1.20.5.170">
    <property type="match status" value="1"/>
</dbReference>
<dbReference type="EMBL" id="JAGPXC010000005">
    <property type="protein sequence ID" value="KAH6653331.1"/>
    <property type="molecule type" value="Genomic_DNA"/>
</dbReference>
<dbReference type="GO" id="GO:0003700">
    <property type="term" value="F:DNA-binding transcription factor activity"/>
    <property type="evidence" value="ECO:0007669"/>
    <property type="project" value="InterPro"/>
</dbReference>
<evidence type="ECO:0000259" key="2">
    <source>
        <dbReference type="PROSITE" id="PS00036"/>
    </source>
</evidence>
<dbReference type="CDD" id="cd14688">
    <property type="entry name" value="bZIP_YAP"/>
    <property type="match status" value="1"/>
</dbReference>
<sequence length="189" mass="21326">MNQHQTLTAADTFSWLPNDQAAMSPSQTAGVDNEDWTQIADLTLRRRIQNRIAQRNYRNKLKRRLQDLESSAANGCAKPEQTAKRYDEMSSTKIRKKRVTQKHVSTLQSMPILKYGMDGLLCPQAHNNRDQSYHSLFPSFWTGVSPDQINSLPYEFVQYYSAPTMTGAYFGFADMASPSALSTPPSGPE</sequence>
<dbReference type="PANTHER" id="PTHR39607">
    <property type="entry name" value="XANTHOCILLIN BIOSYNTHESIS CLUSTER TRANSCRIPTION FACTOR XANC-RELATED"/>
    <property type="match status" value="1"/>
</dbReference>
<feature type="region of interest" description="Disordered" evidence="1">
    <location>
        <begin position="70"/>
        <end position="93"/>
    </location>
</feature>
<dbReference type="PROSITE" id="PS00036">
    <property type="entry name" value="BZIP_BASIC"/>
    <property type="match status" value="1"/>
</dbReference>
<dbReference type="AlphaFoldDB" id="A0A9P8UJN4"/>
<reference evidence="3" key="1">
    <citation type="journal article" date="2021" name="Nat. Commun.">
        <title>Genetic determinants of endophytism in the Arabidopsis root mycobiome.</title>
        <authorList>
            <person name="Mesny F."/>
            <person name="Miyauchi S."/>
            <person name="Thiergart T."/>
            <person name="Pickel B."/>
            <person name="Atanasova L."/>
            <person name="Karlsson M."/>
            <person name="Huettel B."/>
            <person name="Barry K.W."/>
            <person name="Haridas S."/>
            <person name="Chen C."/>
            <person name="Bauer D."/>
            <person name="Andreopoulos W."/>
            <person name="Pangilinan J."/>
            <person name="LaButti K."/>
            <person name="Riley R."/>
            <person name="Lipzen A."/>
            <person name="Clum A."/>
            <person name="Drula E."/>
            <person name="Henrissat B."/>
            <person name="Kohler A."/>
            <person name="Grigoriev I.V."/>
            <person name="Martin F.M."/>
            <person name="Hacquard S."/>
        </authorList>
    </citation>
    <scope>NUCLEOTIDE SEQUENCE</scope>
    <source>
        <strain evidence="3">MPI-SDFR-AT-0073</strain>
    </source>
</reference>
<dbReference type="PANTHER" id="PTHR39607:SF1">
    <property type="entry name" value="B-ZIP TRANSCRIPTION FACTOR (EUROFUNG)"/>
    <property type="match status" value="1"/>
</dbReference>
<dbReference type="InterPro" id="IPR004827">
    <property type="entry name" value="bZIP"/>
</dbReference>
<dbReference type="GeneID" id="70131987"/>
<proteinExistence type="predicted"/>
<evidence type="ECO:0000313" key="4">
    <source>
        <dbReference type="Proteomes" id="UP000758603"/>
    </source>
</evidence>
<evidence type="ECO:0000256" key="1">
    <source>
        <dbReference type="SAM" id="MobiDB-lite"/>
    </source>
</evidence>
<feature type="domain" description="BZIP" evidence="2">
    <location>
        <begin position="45"/>
        <end position="60"/>
    </location>
</feature>
<keyword evidence="4" id="KW-1185">Reference proteome</keyword>
<name>A0A9P8UJN4_9PEZI</name>
<evidence type="ECO:0000313" key="3">
    <source>
        <dbReference type="EMBL" id="KAH6653331.1"/>
    </source>
</evidence>
<protein>
    <recommendedName>
        <fullName evidence="2">BZIP domain-containing protein</fullName>
    </recommendedName>
</protein>
<comment type="caution">
    <text evidence="3">The sequence shown here is derived from an EMBL/GenBank/DDBJ whole genome shotgun (WGS) entry which is preliminary data.</text>
</comment>
<organism evidence="3 4">
    <name type="scientific">Truncatella angustata</name>
    <dbReference type="NCBI Taxonomy" id="152316"/>
    <lineage>
        <taxon>Eukaryota</taxon>
        <taxon>Fungi</taxon>
        <taxon>Dikarya</taxon>
        <taxon>Ascomycota</taxon>
        <taxon>Pezizomycotina</taxon>
        <taxon>Sordariomycetes</taxon>
        <taxon>Xylariomycetidae</taxon>
        <taxon>Amphisphaeriales</taxon>
        <taxon>Sporocadaceae</taxon>
        <taxon>Truncatella</taxon>
    </lineage>
</organism>
<accession>A0A9P8UJN4</accession>
<gene>
    <name evidence="3" type="ORF">BKA67DRAFT_569206</name>
</gene>
<feature type="compositionally biased region" description="Basic and acidic residues" evidence="1">
    <location>
        <begin position="81"/>
        <end position="90"/>
    </location>
</feature>
<dbReference type="RefSeq" id="XP_045957608.1">
    <property type="nucleotide sequence ID" value="XM_046103095.1"/>
</dbReference>
<dbReference type="Proteomes" id="UP000758603">
    <property type="component" value="Unassembled WGS sequence"/>
</dbReference>
<dbReference type="InterPro" id="IPR052635">
    <property type="entry name" value="Sec_Metab_Biosynth_Reg"/>
</dbReference>